<evidence type="ECO:0000259" key="16">
    <source>
        <dbReference type="Pfam" id="PF20658"/>
    </source>
</evidence>
<feature type="domain" description="Malate synthase C-terminal" evidence="17">
    <location>
        <begin position="589"/>
        <end position="670"/>
    </location>
</feature>
<evidence type="ECO:0000259" key="14">
    <source>
        <dbReference type="Pfam" id="PF01274"/>
    </source>
</evidence>
<dbReference type="PANTHER" id="PTHR42739:SF1">
    <property type="entry name" value="MALATE SYNTHASE G"/>
    <property type="match status" value="1"/>
</dbReference>
<evidence type="ECO:0000256" key="2">
    <source>
        <dbReference type="ARBA" id="ARBA00022435"/>
    </source>
</evidence>
<comment type="catalytic activity">
    <reaction evidence="9 10 13">
        <text>glyoxylate + acetyl-CoA + H2O = (S)-malate + CoA + H(+)</text>
        <dbReference type="Rhea" id="RHEA:18181"/>
        <dbReference type="ChEBI" id="CHEBI:15377"/>
        <dbReference type="ChEBI" id="CHEBI:15378"/>
        <dbReference type="ChEBI" id="CHEBI:15589"/>
        <dbReference type="ChEBI" id="CHEBI:36655"/>
        <dbReference type="ChEBI" id="CHEBI:57287"/>
        <dbReference type="ChEBI" id="CHEBI:57288"/>
        <dbReference type="EC" id="2.3.3.9"/>
    </reaction>
</comment>
<keyword evidence="4 10" id="KW-0816">Tricarboxylic acid cycle</keyword>
<feature type="active site" description="Proton donor" evidence="10 12">
    <location>
        <position position="629"/>
    </location>
</feature>
<dbReference type="STRING" id="1856405.BFC17_21315"/>
<evidence type="ECO:0000259" key="15">
    <source>
        <dbReference type="Pfam" id="PF20656"/>
    </source>
</evidence>
<evidence type="ECO:0000256" key="8">
    <source>
        <dbReference type="ARBA" id="ARBA00023097"/>
    </source>
</evidence>
<feature type="domain" description="Malate synthase TIM barrel" evidence="14">
    <location>
        <begin position="335"/>
        <end position="568"/>
    </location>
</feature>
<dbReference type="Proteomes" id="UP000176037">
    <property type="component" value="Unassembled WGS sequence"/>
</dbReference>
<dbReference type="RefSeq" id="WP_070177017.1">
    <property type="nucleotide sequence ID" value="NZ_BMJR01000003.1"/>
</dbReference>
<dbReference type="GO" id="GO:0004474">
    <property type="term" value="F:malate synthase activity"/>
    <property type="evidence" value="ECO:0007669"/>
    <property type="project" value="UniProtKB-UniRule"/>
</dbReference>
<accession>A0A1E8FDU9</accession>
<keyword evidence="5 10" id="KW-0808">Transferase</keyword>
<proteinExistence type="inferred from homology"/>
<organism evidence="18 19">
    <name type="scientific">Alteromonas lipolytica</name>
    <dbReference type="NCBI Taxonomy" id="1856405"/>
    <lineage>
        <taxon>Bacteria</taxon>
        <taxon>Pseudomonadati</taxon>
        <taxon>Pseudomonadota</taxon>
        <taxon>Gammaproteobacteria</taxon>
        <taxon>Alteromonadales</taxon>
        <taxon>Alteromonadaceae</taxon>
        <taxon>Alteromonas/Salinimonas group</taxon>
        <taxon>Alteromonas</taxon>
    </lineage>
</organism>
<keyword evidence="6 10" id="KW-0479">Metal-binding</keyword>
<dbReference type="UniPathway" id="UPA00703">
    <property type="reaction ID" value="UER00720"/>
</dbReference>
<comment type="subcellular location">
    <subcellularLocation>
        <location evidence="10 13">Cytoplasm</location>
    </subcellularLocation>
</comment>
<dbReference type="InterPro" id="IPR048355">
    <property type="entry name" value="MS_C"/>
</dbReference>
<dbReference type="InterPro" id="IPR046363">
    <property type="entry name" value="MS_N_TIM-barrel_dom"/>
</dbReference>
<evidence type="ECO:0000256" key="10">
    <source>
        <dbReference type="HAMAP-Rule" id="MF_00641"/>
    </source>
</evidence>
<dbReference type="GO" id="GO:0009436">
    <property type="term" value="P:glyoxylate catabolic process"/>
    <property type="evidence" value="ECO:0007669"/>
    <property type="project" value="TreeGrafter"/>
</dbReference>
<feature type="binding site" evidence="10">
    <location>
        <begin position="123"/>
        <end position="124"/>
    </location>
    <ligand>
        <name>acetyl-CoA</name>
        <dbReference type="ChEBI" id="CHEBI:57288"/>
    </ligand>
</feature>
<dbReference type="Gene3D" id="1.20.1220.12">
    <property type="entry name" value="Malate synthase, domain III"/>
    <property type="match status" value="1"/>
</dbReference>
<dbReference type="Pfam" id="PF20659">
    <property type="entry name" value="MS_C"/>
    <property type="match status" value="1"/>
</dbReference>
<feature type="binding site" evidence="10">
    <location>
        <position position="429"/>
    </location>
    <ligand>
        <name>glyoxylate</name>
        <dbReference type="ChEBI" id="CHEBI:36655"/>
    </ligand>
</feature>
<dbReference type="GO" id="GO:0005829">
    <property type="term" value="C:cytosol"/>
    <property type="evidence" value="ECO:0007669"/>
    <property type="project" value="TreeGrafter"/>
</dbReference>
<name>A0A1E8FDU9_9ALTE</name>
<feature type="domain" description="Malate synthase N-terminal" evidence="15">
    <location>
        <begin position="18"/>
        <end position="69"/>
    </location>
</feature>
<dbReference type="NCBIfam" id="TIGR01345">
    <property type="entry name" value="malate_syn_G"/>
    <property type="match status" value="1"/>
</dbReference>
<dbReference type="HAMAP" id="MF_00641">
    <property type="entry name" value="Malate_synth_G"/>
    <property type="match status" value="1"/>
</dbReference>
<comment type="cofactor">
    <cofactor evidence="1 10">
        <name>Mg(2+)</name>
        <dbReference type="ChEBI" id="CHEBI:18420"/>
    </cofactor>
</comment>
<feature type="domain" description="Malate synthase G alpha-beta insertion" evidence="16">
    <location>
        <begin position="158"/>
        <end position="233"/>
    </location>
</feature>
<evidence type="ECO:0000256" key="1">
    <source>
        <dbReference type="ARBA" id="ARBA00001946"/>
    </source>
</evidence>
<dbReference type="Gene3D" id="3.20.20.360">
    <property type="entry name" value="Malate synthase, domain 3"/>
    <property type="match status" value="2"/>
</dbReference>
<dbReference type="GO" id="GO:0000287">
    <property type="term" value="F:magnesium ion binding"/>
    <property type="evidence" value="ECO:0007669"/>
    <property type="project" value="TreeGrafter"/>
</dbReference>
<evidence type="ECO:0000256" key="4">
    <source>
        <dbReference type="ARBA" id="ARBA00022532"/>
    </source>
</evidence>
<feature type="binding site" evidence="10">
    <location>
        <position position="338"/>
    </location>
    <ligand>
        <name>glyoxylate</name>
        <dbReference type="ChEBI" id="CHEBI:36655"/>
    </ligand>
</feature>
<comment type="function">
    <text evidence="10">Involved in the glycolate utilization. Catalyzes the condensation and subsequent hydrolysis of acetyl-coenzyme A (acetyl-CoA) and glyoxylate to form malate and CoA.</text>
</comment>
<dbReference type="OrthoDB" id="9762054at2"/>
<comment type="pathway">
    <text evidence="10 13">Carbohydrate metabolism; glyoxylate cycle; (S)-malate from isocitrate: step 2/2.</text>
</comment>
<dbReference type="InterPro" id="IPR048356">
    <property type="entry name" value="MS_N"/>
</dbReference>
<feature type="binding site" evidence="10">
    <location>
        <begin position="454"/>
        <end position="457"/>
    </location>
    <ligand>
        <name>glyoxylate</name>
        <dbReference type="ChEBI" id="CHEBI:36655"/>
    </ligand>
</feature>
<comment type="caution">
    <text evidence="18">The sequence shown here is derived from an EMBL/GenBank/DDBJ whole genome shotgun (WGS) entry which is preliminary data.</text>
</comment>
<dbReference type="Pfam" id="PF01274">
    <property type="entry name" value="MS_TIM-barrel"/>
    <property type="match status" value="1"/>
</dbReference>
<keyword evidence="19" id="KW-1185">Reference proteome</keyword>
<evidence type="ECO:0000256" key="11">
    <source>
        <dbReference type="NCBIfam" id="TIGR01345"/>
    </source>
</evidence>
<dbReference type="NCBIfam" id="NF002825">
    <property type="entry name" value="PRK02999.1"/>
    <property type="match status" value="1"/>
</dbReference>
<dbReference type="AlphaFoldDB" id="A0A1E8FDU9"/>
<protein>
    <recommendedName>
        <fullName evidence="10 11">Malate synthase G</fullName>
        <ecNumber evidence="10 11">2.3.3.9</ecNumber>
    </recommendedName>
</protein>
<evidence type="ECO:0000313" key="18">
    <source>
        <dbReference type="EMBL" id="OFI34089.1"/>
    </source>
</evidence>
<dbReference type="InterPro" id="IPR011076">
    <property type="entry name" value="Malate_synth_sf"/>
</dbReference>
<comment type="subunit">
    <text evidence="10">Monomer.</text>
</comment>
<evidence type="ECO:0000259" key="17">
    <source>
        <dbReference type="Pfam" id="PF20659"/>
    </source>
</evidence>
<evidence type="ECO:0000256" key="9">
    <source>
        <dbReference type="ARBA" id="ARBA00047918"/>
    </source>
</evidence>
<dbReference type="InterPro" id="IPR044856">
    <property type="entry name" value="Malate_synth_C_sf"/>
</dbReference>
<dbReference type="PANTHER" id="PTHR42739">
    <property type="entry name" value="MALATE SYNTHASE G"/>
    <property type="match status" value="1"/>
</dbReference>
<keyword evidence="3 10" id="KW-0963">Cytoplasm</keyword>
<evidence type="ECO:0000256" key="5">
    <source>
        <dbReference type="ARBA" id="ARBA00022679"/>
    </source>
</evidence>
<dbReference type="InterPro" id="IPR006253">
    <property type="entry name" value="Malate_synthG"/>
</dbReference>
<gene>
    <name evidence="10" type="primary">glcB</name>
    <name evidence="18" type="ORF">BFC17_21315</name>
</gene>
<feature type="binding site" evidence="10">
    <location>
        <position position="116"/>
    </location>
    <ligand>
        <name>acetyl-CoA</name>
        <dbReference type="ChEBI" id="CHEBI:57288"/>
    </ligand>
</feature>
<feature type="active site" description="Proton acceptor" evidence="10 12">
    <location>
        <position position="338"/>
    </location>
</feature>
<feature type="binding site" evidence="10">
    <location>
        <position position="311"/>
    </location>
    <ligand>
        <name>acetyl-CoA</name>
        <dbReference type="ChEBI" id="CHEBI:57288"/>
    </ligand>
</feature>
<comment type="similarity">
    <text evidence="10 13">Belongs to the malate synthase family. GlcB subfamily.</text>
</comment>
<keyword evidence="2 10" id="KW-0329">Glyoxylate bypass</keyword>
<reference evidence="18 19" key="1">
    <citation type="submission" date="2016-09" db="EMBL/GenBank/DDBJ databases">
        <title>Alteromonas lipolytica, a new species isolated from sea water.</title>
        <authorList>
            <person name="Wu Y.-H."/>
            <person name="Cheng H."/>
            <person name="Xu X.-W."/>
        </authorList>
    </citation>
    <scope>NUCLEOTIDE SEQUENCE [LARGE SCALE GENOMIC DNA]</scope>
    <source>
        <strain evidence="18 19">JW12</strain>
    </source>
</reference>
<evidence type="ECO:0000256" key="7">
    <source>
        <dbReference type="ARBA" id="ARBA00022842"/>
    </source>
</evidence>
<evidence type="ECO:0000256" key="3">
    <source>
        <dbReference type="ARBA" id="ARBA00022490"/>
    </source>
</evidence>
<feature type="binding site" evidence="10">
    <location>
        <position position="457"/>
    </location>
    <ligand>
        <name>Mg(2+)</name>
        <dbReference type="ChEBI" id="CHEBI:18420"/>
    </ligand>
</feature>
<dbReference type="EMBL" id="MJIC01000014">
    <property type="protein sequence ID" value="OFI34089.1"/>
    <property type="molecule type" value="Genomic_DNA"/>
</dbReference>
<dbReference type="InterPro" id="IPR048357">
    <property type="entry name" value="MSG_insertion"/>
</dbReference>
<dbReference type="EC" id="2.3.3.9" evidence="10 11"/>
<evidence type="ECO:0000256" key="6">
    <source>
        <dbReference type="ARBA" id="ARBA00022723"/>
    </source>
</evidence>
<feature type="binding site" evidence="10">
    <location>
        <position position="429"/>
    </location>
    <ligand>
        <name>Mg(2+)</name>
        <dbReference type="ChEBI" id="CHEBI:18420"/>
    </ligand>
</feature>
<evidence type="ECO:0000313" key="19">
    <source>
        <dbReference type="Proteomes" id="UP000176037"/>
    </source>
</evidence>
<feature type="modified residue" description="Cysteine sulfenic acid (-SOH)" evidence="10">
    <location>
        <position position="615"/>
    </location>
</feature>
<dbReference type="Pfam" id="PF20656">
    <property type="entry name" value="MS_N"/>
    <property type="match status" value="1"/>
</dbReference>
<keyword evidence="7 10" id="KW-0460">Magnesium</keyword>
<comment type="caution">
    <text evidence="10">Lacks conserved residue(s) required for the propagation of feature annotation.</text>
</comment>
<sequence length="724" mass="79054">MQNYIQRGRMQVAAILDTFINEQALPGSGVEQDSFWQGFESVLAEFVGQNKALLATRDKLQAQIDEYHQAGNSPTGEQYKLFLQEIGYLQPEPADFAIETANVDAEMATMAGPQLVVPINNARYALNAANARWGSLYDALYGTDVISTDEGAEITKAFNPVRGARVIQTARGWLNTMLPLSSGQHQDAVAYTIDGDSISVKLSDGSVTTLADNSQWQGYQGSAEAPTALLFVHNGLHFEIQIDATNPIGKTDPAGVKDILVEAALTTIMDCEDSVAAVDAEDKTLVYSNWLGLMKGTLSIEMQKGDKTFERKMNPDREYTAPNGENLTLSGRSLMFVRNVGHLMTNDAILFDGEEVPEGIMDGVITSLIAKHDLLGNGAFKNTRTGSIYIVKPKMHGPEEVAFSNALFGKIEEVVGLEPFTLKMGIMDEERRTSVNLKACIAAAKQRTVFINTGFLDRTGDEIHTSMLAGPFADKASLKTMKWIQAYEKANVSTGLACGLSGKAQIGKGMWPIPDQMAQMMTAKIGHPKSGANTAWVPSPTAATLHALHYHQVDVFGLQKELATEHFDGIDDIITLPLLEDPSSLSDEQIQREVDNNVQGILGYVVRWVHQGVGCSKVPDINNVGLMEDRATLRISSQHLANWLAHGIISEDMVKESLERMAKLVDEQNTSDPEYIPMTPDTAGSIGFQAASELIFKGKEQPSGYTEPLLHQKRKEMKAALLSK</sequence>
<keyword evidence="8 10" id="KW-0558">Oxidation</keyword>
<dbReference type="InterPro" id="IPR001465">
    <property type="entry name" value="Malate_synthase_TIM"/>
</dbReference>
<evidence type="ECO:0000256" key="13">
    <source>
        <dbReference type="RuleBase" id="RU003572"/>
    </source>
</evidence>
<evidence type="ECO:0000256" key="12">
    <source>
        <dbReference type="PIRSR" id="PIRSR601465-50"/>
    </source>
</evidence>
<dbReference type="GO" id="GO:0006097">
    <property type="term" value="P:glyoxylate cycle"/>
    <property type="evidence" value="ECO:0007669"/>
    <property type="project" value="UniProtKB-UniRule"/>
</dbReference>
<feature type="binding site" evidence="10">
    <location>
        <position position="274"/>
    </location>
    <ligand>
        <name>acetyl-CoA</name>
        <dbReference type="ChEBI" id="CHEBI:57288"/>
    </ligand>
</feature>
<dbReference type="Pfam" id="PF20658">
    <property type="entry name" value="MSG_insertion"/>
    <property type="match status" value="1"/>
</dbReference>
<dbReference type="SUPFAM" id="SSF51645">
    <property type="entry name" value="Malate synthase G"/>
    <property type="match status" value="1"/>
</dbReference>
<dbReference type="GO" id="GO:0006099">
    <property type="term" value="P:tricarboxylic acid cycle"/>
    <property type="evidence" value="ECO:0007669"/>
    <property type="project" value="UniProtKB-KW"/>
</dbReference>
<feature type="binding site" evidence="10">
    <location>
        <position position="538"/>
    </location>
    <ligand>
        <name>acetyl-CoA</name>
        <dbReference type="ChEBI" id="CHEBI:57288"/>
    </ligand>
</feature>